<accession>A0A2N9F0C5</accession>
<sequence>MISFLSRTLSLLFNLFGVGDIVLLLQRCSNSKGNYISIQEIHRGGRKGAIIIPEGRNSGGWRGFGLELRRHFITEVKHGDMGPKFVPVEQQKNVAGPVKGKDLYAAAVSSTAISAGTVKGKQVEINPGDIPKIVQDSQPKIDKLTLNMANLDPDSSGTDLGTLQFSLNIQIEHGLDGVWGVNLDSKLPTEPKGPRTRMRFQKPKKSKVVWRPKSISKSKPIQTQLGSRPTASTQTLKGPALTPLSPAPATASTSASPKPATTSDMGVTALVPHPGEVTRTWGLSSDWILELRDGRRLSIPVSLLHPYLGEFQESELAIPGGLGELVCAGGVSGLSDGFSGDEGDDEGESVVGVDLEFSMGDGVVTCWEGEEEPLEVLLLASVVPQEGVGMKGSVALGEVGVDVVGSSELGAAKSVSSPSDWVLGKYHLFGEFVGSSYEGCEEEVFALLKSIDSRRTNTVSGGEVSDKSGKSRRKGSRELKALVSTIDYDVGPSRSRGTNGSRLKILSWNVRGLKQWGADIICLQETKIELVSRQLVRSLWGIHHVDWMFLDSVGASGGILLMWDRKVVEKIDEVVGDFSVSCRFRGVIDQFEWAFFGVYGPQTDRERSLMWDELAGLASWWGIPCFTWSNNRTDVSMSRIDRFLYSTDWEDHFPAIHQKRLPRLLSNHYPIMLECGDFSRGTPSFILAKKLRALKLDLKKWNVEVFGNVQNRRRQAMSELNVLDGEAELRPLSSEERAQKIWLVEELERYNSISSLMINGVLSTDQEEISTGITQFYQDLYQEGGSRRPMLDGLEFSMISTEDSDWLGRPFERRKCWELFKGSMEIKLQVGAVEVKDFRPISLVSGLYKILAKILANRLRLVLPKIISTSQNAFVQGRQILDSVLIASECLDSRLKQGEPGVLCKLDVEKAYDHVNWDPSGFFASSRGLRQGDPLSPLLFVIVMEALSRIMDQAICGGLFSGFMVGSPQDHQVWISHLLFVDDTLIFCDVDPIKLEHLRSVFLWFEAVSGLKINLGKSEIVPVGEVPNLEVLAQILGCQTASLPMKYLGLPLGASFKAKLIWNPIIEGMEKRLAGWKRLYLSKGGKVTLIKSTLSSLPTYFLSLFPIPAGMAHRLERIQRHFLWSGMGEETKFHLVSWSQGCSLASSGGCQIWQQLGGLVYQGSEGFSWGEFMEINPPRLAFVLESLVLFGGDGSRVKFWHDRWCGGVPLKEAYPELFSIALDRNVSVDALMSHINGMLHWDVLFTQSVQDWELESMSSFMDLLYSIPVPGRGEDKISWGSPVSKAFTVKSCYRYLSSPSPRSFPWKSVWKSKAPPRVAFFSWTAALGKILTIDNLRKRGLILVNWCCLCRESGESPDHILLHCKLARELWDLVFVLFGVQWVMPRTVLDLLSCWQGPSGSSWTSLVWRVVPHCVFWCVWRERNARHFEDTETSIPELKSSFFHLLFKWVKGLGILSISSLVELLDHCIL</sequence>
<dbReference type="InterPro" id="IPR005135">
    <property type="entry name" value="Endo/exonuclease/phosphatase"/>
</dbReference>
<proteinExistence type="predicted"/>
<gene>
    <name evidence="4" type="ORF">FSB_LOCUS8434</name>
</gene>
<organism evidence="4">
    <name type="scientific">Fagus sylvatica</name>
    <name type="common">Beechnut</name>
    <dbReference type="NCBI Taxonomy" id="28930"/>
    <lineage>
        <taxon>Eukaryota</taxon>
        <taxon>Viridiplantae</taxon>
        <taxon>Streptophyta</taxon>
        <taxon>Embryophyta</taxon>
        <taxon>Tracheophyta</taxon>
        <taxon>Spermatophyta</taxon>
        <taxon>Magnoliopsida</taxon>
        <taxon>eudicotyledons</taxon>
        <taxon>Gunneridae</taxon>
        <taxon>Pentapetalae</taxon>
        <taxon>rosids</taxon>
        <taxon>fabids</taxon>
        <taxon>Fagales</taxon>
        <taxon>Fagaceae</taxon>
        <taxon>Fagus</taxon>
    </lineage>
</organism>
<evidence type="ECO:0000256" key="2">
    <source>
        <dbReference type="SAM" id="SignalP"/>
    </source>
</evidence>
<dbReference type="PANTHER" id="PTHR33116">
    <property type="entry name" value="REVERSE TRANSCRIPTASE ZINC-BINDING DOMAIN-CONTAINING PROTEIN-RELATED-RELATED"/>
    <property type="match status" value="1"/>
</dbReference>
<dbReference type="Pfam" id="PF03372">
    <property type="entry name" value="Exo_endo_phos"/>
    <property type="match status" value="1"/>
</dbReference>
<dbReference type="PROSITE" id="PS00726">
    <property type="entry name" value="AP_NUCLEASE_F1_1"/>
    <property type="match status" value="1"/>
</dbReference>
<dbReference type="Pfam" id="PF13966">
    <property type="entry name" value="zf-RVT"/>
    <property type="match status" value="1"/>
</dbReference>
<dbReference type="InterPro" id="IPR043502">
    <property type="entry name" value="DNA/RNA_pol_sf"/>
</dbReference>
<feature type="chain" id="PRO_5014750770" description="Reverse transcriptase domain-containing protein" evidence="2">
    <location>
        <begin position="20"/>
        <end position="1470"/>
    </location>
</feature>
<reference evidence="4" key="1">
    <citation type="submission" date="2018-02" db="EMBL/GenBank/DDBJ databases">
        <authorList>
            <person name="Cohen D.B."/>
            <person name="Kent A.D."/>
        </authorList>
    </citation>
    <scope>NUCLEOTIDE SEQUENCE</scope>
</reference>
<feature type="domain" description="Reverse transcriptase" evidence="3">
    <location>
        <begin position="812"/>
        <end position="1052"/>
    </location>
</feature>
<feature type="region of interest" description="Disordered" evidence="1">
    <location>
        <begin position="457"/>
        <end position="476"/>
    </location>
</feature>
<feature type="signal peptide" evidence="2">
    <location>
        <begin position="1"/>
        <end position="19"/>
    </location>
</feature>
<keyword evidence="2" id="KW-0732">Signal</keyword>
<evidence type="ECO:0000256" key="1">
    <source>
        <dbReference type="SAM" id="MobiDB-lite"/>
    </source>
</evidence>
<dbReference type="GO" id="GO:0004519">
    <property type="term" value="F:endonuclease activity"/>
    <property type="evidence" value="ECO:0007669"/>
    <property type="project" value="InterPro"/>
</dbReference>
<dbReference type="InterPro" id="IPR036691">
    <property type="entry name" value="Endo/exonu/phosph_ase_sf"/>
</dbReference>
<evidence type="ECO:0000259" key="3">
    <source>
        <dbReference type="PROSITE" id="PS50878"/>
    </source>
</evidence>
<dbReference type="GO" id="GO:0003677">
    <property type="term" value="F:DNA binding"/>
    <property type="evidence" value="ECO:0007669"/>
    <property type="project" value="InterPro"/>
</dbReference>
<dbReference type="EMBL" id="OIVN01000456">
    <property type="protein sequence ID" value="SPC80552.1"/>
    <property type="molecule type" value="Genomic_DNA"/>
</dbReference>
<feature type="region of interest" description="Disordered" evidence="1">
    <location>
        <begin position="187"/>
        <end position="270"/>
    </location>
</feature>
<dbReference type="SUPFAM" id="SSF56672">
    <property type="entry name" value="DNA/RNA polymerases"/>
    <property type="match status" value="1"/>
</dbReference>
<dbReference type="PROSITE" id="PS50878">
    <property type="entry name" value="RT_POL"/>
    <property type="match status" value="1"/>
</dbReference>
<evidence type="ECO:0000313" key="4">
    <source>
        <dbReference type="EMBL" id="SPC80552.1"/>
    </source>
</evidence>
<dbReference type="CDD" id="cd01650">
    <property type="entry name" value="RT_nLTR_like"/>
    <property type="match status" value="1"/>
</dbReference>
<feature type="compositionally biased region" description="Basic residues" evidence="1">
    <location>
        <begin position="194"/>
        <end position="216"/>
    </location>
</feature>
<dbReference type="InterPro" id="IPR026960">
    <property type="entry name" value="RVT-Znf"/>
</dbReference>
<protein>
    <recommendedName>
        <fullName evidence="3">Reverse transcriptase domain-containing protein</fullName>
    </recommendedName>
</protein>
<dbReference type="SUPFAM" id="SSF56219">
    <property type="entry name" value="DNase I-like"/>
    <property type="match status" value="1"/>
</dbReference>
<dbReference type="InterPro" id="IPR020847">
    <property type="entry name" value="AP_endonuclease_F1_BS"/>
</dbReference>
<dbReference type="Pfam" id="PF00078">
    <property type="entry name" value="RVT_1"/>
    <property type="match status" value="1"/>
</dbReference>
<dbReference type="GO" id="GO:0006281">
    <property type="term" value="P:DNA repair"/>
    <property type="evidence" value="ECO:0007669"/>
    <property type="project" value="InterPro"/>
</dbReference>
<feature type="compositionally biased region" description="Low complexity" evidence="1">
    <location>
        <begin position="239"/>
        <end position="263"/>
    </location>
</feature>
<dbReference type="InterPro" id="IPR000477">
    <property type="entry name" value="RT_dom"/>
</dbReference>
<feature type="compositionally biased region" description="Polar residues" evidence="1">
    <location>
        <begin position="217"/>
        <end position="236"/>
    </location>
</feature>
<name>A0A2N9F0C5_FAGSY</name>
<dbReference type="Gene3D" id="3.60.10.10">
    <property type="entry name" value="Endonuclease/exonuclease/phosphatase"/>
    <property type="match status" value="2"/>
</dbReference>
<dbReference type="PANTHER" id="PTHR33116:SF78">
    <property type="entry name" value="OS12G0587133 PROTEIN"/>
    <property type="match status" value="1"/>
</dbReference>